<comment type="caution">
    <text evidence="1">The sequence shown here is derived from an EMBL/GenBank/DDBJ whole genome shotgun (WGS) entry which is preliminary data.</text>
</comment>
<dbReference type="Proteomes" id="UP001186974">
    <property type="component" value="Unassembled WGS sequence"/>
</dbReference>
<protein>
    <submittedName>
        <fullName evidence="1">Uncharacterized protein</fullName>
    </submittedName>
</protein>
<sequence>MKPSRALLGAFEDDGYDDEHTRSSPHSVRRTPSREAGIQEEDTGEDLFLDLAENSPQQDDEKKASAERKQ</sequence>
<name>A0ACC3CU09_9PEZI</name>
<gene>
    <name evidence="1" type="ORF">LTS18_000494</name>
</gene>
<accession>A0ACC3CU09</accession>
<proteinExistence type="predicted"/>
<dbReference type="EMBL" id="JAWDJW010011541">
    <property type="protein sequence ID" value="KAK3044735.1"/>
    <property type="molecule type" value="Genomic_DNA"/>
</dbReference>
<evidence type="ECO:0000313" key="2">
    <source>
        <dbReference type="Proteomes" id="UP001186974"/>
    </source>
</evidence>
<evidence type="ECO:0000313" key="1">
    <source>
        <dbReference type="EMBL" id="KAK3044735.1"/>
    </source>
</evidence>
<organism evidence="1 2">
    <name type="scientific">Coniosporium uncinatum</name>
    <dbReference type="NCBI Taxonomy" id="93489"/>
    <lineage>
        <taxon>Eukaryota</taxon>
        <taxon>Fungi</taxon>
        <taxon>Dikarya</taxon>
        <taxon>Ascomycota</taxon>
        <taxon>Pezizomycotina</taxon>
        <taxon>Dothideomycetes</taxon>
        <taxon>Dothideomycetes incertae sedis</taxon>
        <taxon>Coniosporium</taxon>
    </lineage>
</organism>
<feature type="non-terminal residue" evidence="1">
    <location>
        <position position="70"/>
    </location>
</feature>
<reference evidence="1" key="1">
    <citation type="submission" date="2024-09" db="EMBL/GenBank/DDBJ databases">
        <title>Black Yeasts Isolated from many extreme environments.</title>
        <authorList>
            <person name="Coleine C."/>
            <person name="Stajich J.E."/>
            <person name="Selbmann L."/>
        </authorList>
    </citation>
    <scope>NUCLEOTIDE SEQUENCE</scope>
    <source>
        <strain evidence="1">CCFEE 5737</strain>
    </source>
</reference>
<keyword evidence="2" id="KW-1185">Reference proteome</keyword>